<reference evidence="1" key="1">
    <citation type="submission" date="2016-10" db="EMBL/GenBank/DDBJ databases">
        <authorList>
            <person name="de Groot N.N."/>
        </authorList>
    </citation>
    <scope>NUCLEOTIDE SEQUENCE</scope>
</reference>
<dbReference type="EMBL" id="FPHF01000104">
    <property type="protein sequence ID" value="SFV68075.1"/>
    <property type="molecule type" value="Genomic_DNA"/>
</dbReference>
<protein>
    <submittedName>
        <fullName evidence="1">Protein-export membrane protein SecD (TC 3.A.5.1.1)</fullName>
    </submittedName>
</protein>
<gene>
    <name evidence="1" type="ORF">MNB_SM-4-1</name>
</gene>
<dbReference type="AlphaFoldDB" id="A0A1W1CQT2"/>
<accession>A0A1W1CQT2</accession>
<evidence type="ECO:0000313" key="1">
    <source>
        <dbReference type="EMBL" id="SFV68075.1"/>
    </source>
</evidence>
<proteinExistence type="predicted"/>
<sequence length="118" mass="13400">MKLNYRIVIFALAIIFGISFSLPSLTQSEDGKKITLGLDLQGGLHMLLGVKTEEATKSRIKSITASIKHFSDRNDILIDGLSFDENEIRFEVLDEDELFKFDEFFKDIEGIEVIKNNT</sequence>
<dbReference type="InterPro" id="IPR022646">
    <property type="entry name" value="SecD/SecF_CS"/>
</dbReference>
<organism evidence="1">
    <name type="scientific">hydrothermal vent metagenome</name>
    <dbReference type="NCBI Taxonomy" id="652676"/>
    <lineage>
        <taxon>unclassified sequences</taxon>
        <taxon>metagenomes</taxon>
        <taxon>ecological metagenomes</taxon>
    </lineage>
</organism>
<dbReference type="Gene3D" id="3.30.70.3400">
    <property type="match status" value="1"/>
</dbReference>
<dbReference type="Pfam" id="PF07549">
    <property type="entry name" value="Sec_GG"/>
    <property type="match status" value="1"/>
</dbReference>
<name>A0A1W1CQT2_9ZZZZ</name>